<dbReference type="SUPFAM" id="SSF48452">
    <property type="entry name" value="TPR-like"/>
    <property type="match status" value="1"/>
</dbReference>
<reference evidence="8" key="1">
    <citation type="journal article" date="2019" name="Int. J. Syst. Evol. Microbiol.">
        <title>The Global Catalogue of Microorganisms (GCM) 10K type strain sequencing project: providing services to taxonomists for standard genome sequencing and annotation.</title>
        <authorList>
            <consortium name="The Broad Institute Genomics Platform"/>
            <consortium name="The Broad Institute Genome Sequencing Center for Infectious Disease"/>
            <person name="Wu L."/>
            <person name="Ma J."/>
        </authorList>
    </citation>
    <scope>NUCLEOTIDE SEQUENCE [LARGE SCALE GENOMIC DNA]</scope>
    <source>
        <strain evidence="8">CGMCC 4.7144</strain>
    </source>
</reference>
<evidence type="ECO:0000256" key="4">
    <source>
        <dbReference type="ARBA" id="ARBA00023163"/>
    </source>
</evidence>
<evidence type="ECO:0000256" key="5">
    <source>
        <dbReference type="PROSITE-ProRule" id="PRU01091"/>
    </source>
</evidence>
<evidence type="ECO:0000256" key="3">
    <source>
        <dbReference type="ARBA" id="ARBA00023125"/>
    </source>
</evidence>
<dbReference type="Pfam" id="PF00486">
    <property type="entry name" value="Trans_reg_C"/>
    <property type="match status" value="1"/>
</dbReference>
<dbReference type="Gene3D" id="1.25.40.10">
    <property type="entry name" value="Tetratricopeptide repeat domain"/>
    <property type="match status" value="1"/>
</dbReference>
<keyword evidence="8" id="KW-1185">Reference proteome</keyword>
<dbReference type="InterPro" id="IPR051677">
    <property type="entry name" value="AfsR-DnrI-RedD_regulator"/>
</dbReference>
<evidence type="ECO:0000313" key="8">
    <source>
        <dbReference type="Proteomes" id="UP001596226"/>
    </source>
</evidence>
<dbReference type="Pfam" id="PF03704">
    <property type="entry name" value="BTAD"/>
    <property type="match status" value="1"/>
</dbReference>
<gene>
    <name evidence="7" type="ORF">ACFQGL_09985</name>
</gene>
<keyword evidence="3 5" id="KW-0238">DNA-binding</keyword>
<dbReference type="InterPro" id="IPR011990">
    <property type="entry name" value="TPR-like_helical_dom_sf"/>
</dbReference>
<dbReference type="PANTHER" id="PTHR35807:SF1">
    <property type="entry name" value="TRANSCRIPTIONAL REGULATOR REDD"/>
    <property type="match status" value="1"/>
</dbReference>
<keyword evidence="2" id="KW-0805">Transcription regulation</keyword>
<organism evidence="7 8">
    <name type="scientific">Micromonospora vulcania</name>
    <dbReference type="NCBI Taxonomy" id="1441873"/>
    <lineage>
        <taxon>Bacteria</taxon>
        <taxon>Bacillati</taxon>
        <taxon>Actinomycetota</taxon>
        <taxon>Actinomycetes</taxon>
        <taxon>Micromonosporales</taxon>
        <taxon>Micromonosporaceae</taxon>
        <taxon>Micromonospora</taxon>
    </lineage>
</organism>
<dbReference type="SMART" id="SM01043">
    <property type="entry name" value="BTAD"/>
    <property type="match status" value="1"/>
</dbReference>
<feature type="DNA-binding region" description="OmpR/PhoB-type" evidence="5">
    <location>
        <begin position="1"/>
        <end position="63"/>
    </location>
</feature>
<dbReference type="CDD" id="cd15831">
    <property type="entry name" value="BTAD"/>
    <property type="match status" value="1"/>
</dbReference>
<dbReference type="RefSeq" id="WP_377508830.1">
    <property type="nucleotide sequence ID" value="NZ_JBHSQS010000005.1"/>
</dbReference>
<dbReference type="InterPro" id="IPR001867">
    <property type="entry name" value="OmpR/PhoB-type_DNA-bd"/>
</dbReference>
<dbReference type="PROSITE" id="PS51755">
    <property type="entry name" value="OMPR_PHOB"/>
    <property type="match status" value="1"/>
</dbReference>
<protein>
    <submittedName>
        <fullName evidence="7">BTAD domain-containing putative transcriptional regulator</fullName>
    </submittedName>
</protein>
<name>A0ABW1H4X2_9ACTN</name>
<accession>A0ABW1H4X2</accession>
<keyword evidence="4" id="KW-0804">Transcription</keyword>
<sequence>MLVANVNRGVSVDRLVDAVWEADPPATAREQVQNCVSMLRRSLDNGANDATINRSGRGYQLDADPYEIDAHCFERDLHSAAEHLDENRPEAAAAVLHGALALWTGPALDGLDAVELRAHALRLDELRATATERLIQTKIRLGRLDDAVADLRRLTGLHPTDERYMLLLVDALLLGRRPPEALASYRAFARRLADDLGSQPGPSAHAVERRIQLALQGTEPAAGTPSAHARTDSDLSAFAGMRGSVTVATRQDSELQRHLDEAISHIRAVYLLLNDGR</sequence>
<dbReference type="SUPFAM" id="SSF46894">
    <property type="entry name" value="C-terminal effector domain of the bipartite response regulators"/>
    <property type="match status" value="1"/>
</dbReference>
<dbReference type="Proteomes" id="UP001596226">
    <property type="component" value="Unassembled WGS sequence"/>
</dbReference>
<comment type="similarity">
    <text evidence="1">Belongs to the AfsR/DnrI/RedD regulatory family.</text>
</comment>
<dbReference type="InterPro" id="IPR016032">
    <property type="entry name" value="Sig_transdc_resp-reg_C-effctor"/>
</dbReference>
<dbReference type="EMBL" id="JBHSQS010000005">
    <property type="protein sequence ID" value="MFC5923670.1"/>
    <property type="molecule type" value="Genomic_DNA"/>
</dbReference>
<comment type="caution">
    <text evidence="7">The sequence shown here is derived from an EMBL/GenBank/DDBJ whole genome shotgun (WGS) entry which is preliminary data.</text>
</comment>
<dbReference type="InterPro" id="IPR005158">
    <property type="entry name" value="BTAD"/>
</dbReference>
<evidence type="ECO:0000256" key="2">
    <source>
        <dbReference type="ARBA" id="ARBA00023015"/>
    </source>
</evidence>
<evidence type="ECO:0000259" key="6">
    <source>
        <dbReference type="PROSITE" id="PS51755"/>
    </source>
</evidence>
<dbReference type="Gene3D" id="1.10.10.10">
    <property type="entry name" value="Winged helix-like DNA-binding domain superfamily/Winged helix DNA-binding domain"/>
    <property type="match status" value="1"/>
</dbReference>
<proteinExistence type="inferred from homology"/>
<evidence type="ECO:0000256" key="1">
    <source>
        <dbReference type="ARBA" id="ARBA00005820"/>
    </source>
</evidence>
<evidence type="ECO:0000313" key="7">
    <source>
        <dbReference type="EMBL" id="MFC5923670.1"/>
    </source>
</evidence>
<feature type="domain" description="OmpR/PhoB-type" evidence="6">
    <location>
        <begin position="1"/>
        <end position="63"/>
    </location>
</feature>
<dbReference type="InterPro" id="IPR036388">
    <property type="entry name" value="WH-like_DNA-bd_sf"/>
</dbReference>
<dbReference type="PANTHER" id="PTHR35807">
    <property type="entry name" value="TRANSCRIPTIONAL REGULATOR REDD-RELATED"/>
    <property type="match status" value="1"/>
</dbReference>